<reference evidence="2" key="2">
    <citation type="journal article" date="2015" name="Genome Announc.">
        <title>Draft Genome Sequence of Filamentous Marine Cyanobacterium Lyngbya confervoides Strain BDU141951.</title>
        <authorList>
            <person name="Chandrababunaidu M.M."/>
            <person name="Sen D."/>
            <person name="Tripathy S."/>
        </authorList>
    </citation>
    <scope>NUCLEOTIDE SEQUENCE</scope>
    <source>
        <strain evidence="2">BDU141951</strain>
    </source>
</reference>
<comment type="caution">
    <text evidence="2">The sequence shown here is derived from an EMBL/GenBank/DDBJ whole genome shotgun (WGS) entry which is preliminary data.</text>
</comment>
<reference evidence="2" key="3">
    <citation type="submission" date="2020-02" db="EMBL/GenBank/DDBJ databases">
        <authorList>
            <person name="Sarangi A.N."/>
            <person name="Ghosh S."/>
            <person name="Mukherjee M."/>
            <person name="Tripathy S."/>
        </authorList>
    </citation>
    <scope>NUCLEOTIDE SEQUENCE</scope>
    <source>
        <strain evidence="2">BDU141951</strain>
    </source>
</reference>
<dbReference type="AlphaFoldDB" id="A0A0C1V376"/>
<organism evidence="2">
    <name type="scientific">Lyngbya confervoides BDU141951</name>
    <dbReference type="NCBI Taxonomy" id="1574623"/>
    <lineage>
        <taxon>Bacteria</taxon>
        <taxon>Bacillati</taxon>
        <taxon>Cyanobacteriota</taxon>
        <taxon>Cyanophyceae</taxon>
        <taxon>Oscillatoriophycideae</taxon>
        <taxon>Oscillatoriales</taxon>
        <taxon>Microcoleaceae</taxon>
        <taxon>Lyngbya</taxon>
    </lineage>
</organism>
<dbReference type="SUPFAM" id="SSF88723">
    <property type="entry name" value="PIN domain-like"/>
    <property type="match status" value="1"/>
</dbReference>
<name>A0A0C1V376_9CYAN</name>
<dbReference type="InterPro" id="IPR002716">
    <property type="entry name" value="PIN_dom"/>
</dbReference>
<evidence type="ECO:0000313" key="2">
    <source>
        <dbReference type="EMBL" id="NEV66256.1"/>
    </source>
</evidence>
<dbReference type="InterPro" id="IPR041705">
    <property type="entry name" value="PIN_Sll0205"/>
</dbReference>
<proteinExistence type="predicted"/>
<protein>
    <submittedName>
        <fullName evidence="2">Type II toxin-antitoxin system VapC family toxin</fullName>
    </submittedName>
</protein>
<dbReference type="InterPro" id="IPR029060">
    <property type="entry name" value="PIN-like_dom_sf"/>
</dbReference>
<gene>
    <name evidence="2" type="ORF">QQ91_003905</name>
</gene>
<sequence length="128" mass="14723">MKLLLDTHTFIWWDSQSSQIQKTTLDLLKNPDSALFLSLVSVWEIQIKVHLGKLELQAPLLEIVQRQVSQNAISILPITLDHIIELDQLPWHHKDPFDRLLIAQSRTEAAVLVSKDPAFASYDCQTLW</sequence>
<feature type="domain" description="PIN" evidence="1">
    <location>
        <begin position="4"/>
        <end position="122"/>
    </location>
</feature>
<dbReference type="Pfam" id="PF01850">
    <property type="entry name" value="PIN"/>
    <property type="match status" value="1"/>
</dbReference>
<dbReference type="PANTHER" id="PTHR36173">
    <property type="entry name" value="RIBONUCLEASE VAPC16-RELATED"/>
    <property type="match status" value="1"/>
</dbReference>
<accession>A0A0C1V376</accession>
<dbReference type="InterPro" id="IPR052919">
    <property type="entry name" value="TA_system_RNase"/>
</dbReference>
<evidence type="ECO:0000259" key="1">
    <source>
        <dbReference type="Pfam" id="PF01850"/>
    </source>
</evidence>
<dbReference type="CDD" id="cd09872">
    <property type="entry name" value="PIN_Sll0205-like"/>
    <property type="match status" value="1"/>
</dbReference>
<dbReference type="EMBL" id="JTHE02000003">
    <property type="protein sequence ID" value="NEV66256.1"/>
    <property type="molecule type" value="Genomic_DNA"/>
</dbReference>
<dbReference type="PANTHER" id="PTHR36173:SF2">
    <property type="entry name" value="RIBONUCLEASE VAPC16"/>
    <property type="match status" value="1"/>
</dbReference>
<reference evidence="2" key="1">
    <citation type="submission" date="2014-11" db="EMBL/GenBank/DDBJ databases">
        <authorList>
            <person name="Malar M.C."/>
            <person name="Sen D."/>
            <person name="Tripathy S."/>
        </authorList>
    </citation>
    <scope>NUCLEOTIDE SEQUENCE</scope>
    <source>
        <strain evidence="2">BDU141951</strain>
    </source>
</reference>
<dbReference type="Gene3D" id="3.40.50.1010">
    <property type="entry name" value="5'-nuclease"/>
    <property type="match status" value="1"/>
</dbReference>